<evidence type="ECO:0000313" key="1">
    <source>
        <dbReference type="EMBL" id="CAG8789881.1"/>
    </source>
</evidence>
<accession>A0ACA9REU4</accession>
<gene>
    <name evidence="1" type="ORF">SPELUC_LOCUS17134</name>
</gene>
<evidence type="ECO:0000313" key="2">
    <source>
        <dbReference type="Proteomes" id="UP000789366"/>
    </source>
</evidence>
<comment type="caution">
    <text evidence="1">The sequence shown here is derived from an EMBL/GenBank/DDBJ whole genome shotgun (WGS) entry which is preliminary data.</text>
</comment>
<protein>
    <submittedName>
        <fullName evidence="1">13067_t:CDS:1</fullName>
    </submittedName>
</protein>
<sequence length="60" mass="7326">MARMLETDVQKFQQKIRLMCWRQMSRKFKNTAHVLETDVQRIQKYGSHARDRCPEITEEE</sequence>
<feature type="non-terminal residue" evidence="1">
    <location>
        <position position="60"/>
    </location>
</feature>
<organism evidence="1 2">
    <name type="scientific">Cetraspora pellucida</name>
    <dbReference type="NCBI Taxonomy" id="1433469"/>
    <lineage>
        <taxon>Eukaryota</taxon>
        <taxon>Fungi</taxon>
        <taxon>Fungi incertae sedis</taxon>
        <taxon>Mucoromycota</taxon>
        <taxon>Glomeromycotina</taxon>
        <taxon>Glomeromycetes</taxon>
        <taxon>Diversisporales</taxon>
        <taxon>Gigasporaceae</taxon>
        <taxon>Cetraspora</taxon>
    </lineage>
</organism>
<reference evidence="1" key="1">
    <citation type="submission" date="2021-06" db="EMBL/GenBank/DDBJ databases">
        <authorList>
            <person name="Kallberg Y."/>
            <person name="Tangrot J."/>
            <person name="Rosling A."/>
        </authorList>
    </citation>
    <scope>NUCLEOTIDE SEQUENCE</scope>
    <source>
        <strain evidence="1">28 12/20/2015</strain>
    </source>
</reference>
<name>A0ACA9REU4_9GLOM</name>
<proteinExistence type="predicted"/>
<dbReference type="EMBL" id="CAJVPW010067998">
    <property type="protein sequence ID" value="CAG8789881.1"/>
    <property type="molecule type" value="Genomic_DNA"/>
</dbReference>
<keyword evidence="2" id="KW-1185">Reference proteome</keyword>
<dbReference type="Proteomes" id="UP000789366">
    <property type="component" value="Unassembled WGS sequence"/>
</dbReference>